<dbReference type="AlphaFoldDB" id="A0A093UVT6"/>
<reference evidence="1" key="2">
    <citation type="journal article" date="2014" name="PLoS Genet.">
        <title>Signature gene expression reveals novel clues to the molecular mechanisms of dimorphic transition in Penicillium marneffei.</title>
        <authorList>
            <person name="Yang E."/>
            <person name="Wang G."/>
            <person name="Cai J."/>
            <person name="Woo P.C."/>
            <person name="Lau S.K."/>
            <person name="Yuen K.-Y."/>
            <person name="Chow W.-N."/>
            <person name="Lin X."/>
        </authorList>
    </citation>
    <scope>NUCLEOTIDE SEQUENCE</scope>
    <source>
        <strain evidence="1">PM1</strain>
    </source>
</reference>
<dbReference type="EMBL" id="JPOX01000053">
    <property type="protein sequence ID" value="KFX41849.1"/>
    <property type="molecule type" value="Genomic_DNA"/>
</dbReference>
<accession>A0A093UVT6</accession>
<reference key="1">
    <citation type="journal article" date="2014" name="PLoS Genet.">
        <title>Signature Gene Expression Reveals Novel Clues to the Molecular Mechanisms of Dimorphic Transition in Penicillium marneffei.</title>
        <authorList>
            <person name="Yang E."/>
            <person name="Wang G."/>
            <person name="Cai J."/>
            <person name="Woo P.C."/>
            <person name="Lau S.K."/>
            <person name="Yuen K.-Y."/>
            <person name="Chow W.-N."/>
            <person name="Lin X."/>
        </authorList>
    </citation>
    <scope>NUCLEOTIDE SEQUENCE [LARGE SCALE GENOMIC DNA]</scope>
    <source>
        <strain>PM1</strain>
    </source>
</reference>
<evidence type="ECO:0000313" key="1">
    <source>
        <dbReference type="EMBL" id="KFX41849.1"/>
    </source>
</evidence>
<dbReference type="eggNOG" id="ENOG502T0ZY">
    <property type="taxonomic scope" value="Eukaryota"/>
</dbReference>
<proteinExistence type="predicted"/>
<dbReference type="HOGENOM" id="CLU_121037_0_0_1"/>
<gene>
    <name evidence="1" type="ORF">GQ26_0530440</name>
</gene>
<organism evidence="1">
    <name type="scientific">Talaromyces marneffei PM1</name>
    <dbReference type="NCBI Taxonomy" id="1077442"/>
    <lineage>
        <taxon>Eukaryota</taxon>
        <taxon>Fungi</taxon>
        <taxon>Dikarya</taxon>
        <taxon>Ascomycota</taxon>
        <taxon>Pezizomycotina</taxon>
        <taxon>Eurotiomycetes</taxon>
        <taxon>Eurotiomycetidae</taxon>
        <taxon>Eurotiales</taxon>
        <taxon>Trichocomaceae</taxon>
        <taxon>Talaromyces</taxon>
        <taxon>Talaromyces sect. Talaromyces</taxon>
    </lineage>
</organism>
<protein>
    <submittedName>
        <fullName evidence="1">Methylmalonyl-CoA mutase large subunit</fullName>
    </submittedName>
</protein>
<name>A0A093UVT6_TALMA</name>
<comment type="caution">
    <text evidence="1">The sequence shown here is derived from an EMBL/GenBank/DDBJ whole genome shotgun (WGS) entry which is preliminary data.</text>
</comment>
<sequence length="138" mass="15191">MPLPIIACGSANPRVFNAIQPLYLPEYEIAYHIMSSDSGIANIPFILQGQTSSVNRLNEDSSPPVAVCIGGIYTDEEIDAMHQACQGVSSVPWLRMDHTVPKPAVGPGYAEHVVKRIKDCMDKIKQEGKSDQDGIWFY</sequence>